<evidence type="ECO:0000313" key="4">
    <source>
        <dbReference type="Proteomes" id="UP000821837"/>
    </source>
</evidence>
<dbReference type="InterPro" id="IPR028995">
    <property type="entry name" value="Glyco_hydro_57/38_cen_sf"/>
</dbReference>
<dbReference type="PROSITE" id="PS50127">
    <property type="entry name" value="UBC_2"/>
    <property type="match status" value="1"/>
</dbReference>
<dbReference type="InterPro" id="IPR015341">
    <property type="entry name" value="Glyco_hydro_38_cen"/>
</dbReference>
<reference evidence="3" key="2">
    <citation type="submission" date="2021-09" db="EMBL/GenBank/DDBJ databases">
        <authorList>
            <person name="Jia N."/>
            <person name="Wang J."/>
            <person name="Shi W."/>
            <person name="Du L."/>
            <person name="Sun Y."/>
            <person name="Zhan W."/>
            <person name="Jiang J."/>
            <person name="Wang Q."/>
            <person name="Zhang B."/>
            <person name="Ji P."/>
            <person name="Sakyi L.B."/>
            <person name="Cui X."/>
            <person name="Yuan T."/>
            <person name="Jiang B."/>
            <person name="Yang W."/>
            <person name="Lam T.T.-Y."/>
            <person name="Chang Q."/>
            <person name="Ding S."/>
            <person name="Wang X."/>
            <person name="Zhu J."/>
            <person name="Ruan X."/>
            <person name="Zhao L."/>
            <person name="Wei J."/>
            <person name="Que T."/>
            <person name="Du C."/>
            <person name="Cheng J."/>
            <person name="Dai P."/>
            <person name="Han X."/>
            <person name="Huang E."/>
            <person name="Gao Y."/>
            <person name="Liu J."/>
            <person name="Shao H."/>
            <person name="Ye R."/>
            <person name="Li L."/>
            <person name="Wei W."/>
            <person name="Wang X."/>
            <person name="Wang C."/>
            <person name="Huo Q."/>
            <person name="Li W."/>
            <person name="Guo W."/>
            <person name="Chen H."/>
            <person name="Chen S."/>
            <person name="Zhou L."/>
            <person name="Zhou L."/>
            <person name="Ni X."/>
            <person name="Tian J."/>
            <person name="Zhou Y."/>
            <person name="Sheng Y."/>
            <person name="Liu T."/>
            <person name="Pan Y."/>
            <person name="Xia L."/>
            <person name="Li J."/>
            <person name="Zhao F."/>
            <person name="Cao W."/>
        </authorList>
    </citation>
    <scope>NUCLEOTIDE SEQUENCE</scope>
    <source>
        <strain evidence="3">Rsan-2018</strain>
        <tissue evidence="3">Larvae</tissue>
    </source>
</reference>
<keyword evidence="1" id="KW-0378">Hydrolase</keyword>
<organism evidence="3 4">
    <name type="scientific">Rhipicephalus sanguineus</name>
    <name type="common">Brown dog tick</name>
    <name type="synonym">Ixodes sanguineus</name>
    <dbReference type="NCBI Taxonomy" id="34632"/>
    <lineage>
        <taxon>Eukaryota</taxon>
        <taxon>Metazoa</taxon>
        <taxon>Ecdysozoa</taxon>
        <taxon>Arthropoda</taxon>
        <taxon>Chelicerata</taxon>
        <taxon>Arachnida</taxon>
        <taxon>Acari</taxon>
        <taxon>Parasitiformes</taxon>
        <taxon>Ixodida</taxon>
        <taxon>Ixodoidea</taxon>
        <taxon>Ixodidae</taxon>
        <taxon>Rhipicephalinae</taxon>
        <taxon>Rhipicephalus</taxon>
        <taxon>Rhipicephalus</taxon>
    </lineage>
</organism>
<proteinExistence type="predicted"/>
<dbReference type="SMART" id="SM00212">
    <property type="entry name" value="UBCc"/>
    <property type="match status" value="1"/>
</dbReference>
<dbReference type="VEuPathDB" id="VectorBase:RSAN_035088"/>
<dbReference type="InterPro" id="IPR000608">
    <property type="entry name" value="UBC"/>
</dbReference>
<dbReference type="EMBL" id="JABSTV010000590">
    <property type="protein sequence ID" value="KAH7986083.1"/>
    <property type="molecule type" value="Genomic_DNA"/>
</dbReference>
<dbReference type="InterPro" id="IPR037094">
    <property type="entry name" value="Glyco_hydro_38_cen_sf"/>
</dbReference>
<dbReference type="FunFam" id="1.20.1270.50:FF:000004">
    <property type="entry name" value="alpha-mannosidase 2C1 isoform X1"/>
    <property type="match status" value="1"/>
</dbReference>
<evidence type="ECO:0000259" key="2">
    <source>
        <dbReference type="PROSITE" id="PS50127"/>
    </source>
</evidence>
<protein>
    <recommendedName>
        <fullName evidence="2">UBC core domain-containing protein</fullName>
    </recommendedName>
</protein>
<dbReference type="Proteomes" id="UP000821837">
    <property type="component" value="Unassembled WGS sequence"/>
</dbReference>
<dbReference type="Pfam" id="PF00179">
    <property type="entry name" value="UQ_con"/>
    <property type="match status" value="1"/>
</dbReference>
<dbReference type="PANTHER" id="PTHR46017">
    <property type="entry name" value="ALPHA-MANNOSIDASE 2C1"/>
    <property type="match status" value="1"/>
</dbReference>
<dbReference type="GO" id="GO:0009313">
    <property type="term" value="P:oligosaccharide catabolic process"/>
    <property type="evidence" value="ECO:0007669"/>
    <property type="project" value="TreeGrafter"/>
</dbReference>
<dbReference type="SMART" id="SM00872">
    <property type="entry name" value="Alpha-mann_mid"/>
    <property type="match status" value="1"/>
</dbReference>
<evidence type="ECO:0000256" key="1">
    <source>
        <dbReference type="ARBA" id="ARBA00022801"/>
    </source>
</evidence>
<gene>
    <name evidence="3" type="ORF">HPB52_025220</name>
</gene>
<comment type="caution">
    <text evidence="3">The sequence shown here is derived from an EMBL/GenBank/DDBJ whole genome shotgun (WGS) entry which is preliminary data.</text>
</comment>
<dbReference type="VEuPathDB" id="VectorBase:RSAN_028372"/>
<dbReference type="GO" id="GO:0006013">
    <property type="term" value="P:mannose metabolic process"/>
    <property type="evidence" value="ECO:0007669"/>
    <property type="project" value="InterPro"/>
</dbReference>
<dbReference type="SUPFAM" id="SSF54495">
    <property type="entry name" value="UBC-like"/>
    <property type="match status" value="1"/>
</dbReference>
<dbReference type="PANTHER" id="PTHR46017:SF1">
    <property type="entry name" value="ALPHA-MANNOSIDASE 2C1"/>
    <property type="match status" value="1"/>
</dbReference>
<dbReference type="GO" id="GO:0004559">
    <property type="term" value="F:alpha-mannosidase activity"/>
    <property type="evidence" value="ECO:0007669"/>
    <property type="project" value="InterPro"/>
</dbReference>
<dbReference type="InterPro" id="IPR016135">
    <property type="entry name" value="UBQ-conjugating_enzyme/RWD"/>
</dbReference>
<reference evidence="3" key="1">
    <citation type="journal article" date="2020" name="Cell">
        <title>Large-Scale Comparative Analyses of Tick Genomes Elucidate Their Genetic Diversity and Vector Capacities.</title>
        <authorList>
            <consortium name="Tick Genome and Microbiome Consortium (TIGMIC)"/>
            <person name="Jia N."/>
            <person name="Wang J."/>
            <person name="Shi W."/>
            <person name="Du L."/>
            <person name="Sun Y."/>
            <person name="Zhan W."/>
            <person name="Jiang J.F."/>
            <person name="Wang Q."/>
            <person name="Zhang B."/>
            <person name="Ji P."/>
            <person name="Bell-Sakyi L."/>
            <person name="Cui X.M."/>
            <person name="Yuan T.T."/>
            <person name="Jiang B.G."/>
            <person name="Yang W.F."/>
            <person name="Lam T.T."/>
            <person name="Chang Q.C."/>
            <person name="Ding S.J."/>
            <person name="Wang X.J."/>
            <person name="Zhu J.G."/>
            <person name="Ruan X.D."/>
            <person name="Zhao L."/>
            <person name="Wei J.T."/>
            <person name="Ye R.Z."/>
            <person name="Que T.C."/>
            <person name="Du C.H."/>
            <person name="Zhou Y.H."/>
            <person name="Cheng J.X."/>
            <person name="Dai P.F."/>
            <person name="Guo W.B."/>
            <person name="Han X.H."/>
            <person name="Huang E.J."/>
            <person name="Li L.F."/>
            <person name="Wei W."/>
            <person name="Gao Y.C."/>
            <person name="Liu J.Z."/>
            <person name="Shao H.Z."/>
            <person name="Wang X."/>
            <person name="Wang C.C."/>
            <person name="Yang T.C."/>
            <person name="Huo Q.B."/>
            <person name="Li W."/>
            <person name="Chen H.Y."/>
            <person name="Chen S.E."/>
            <person name="Zhou L.G."/>
            <person name="Ni X.B."/>
            <person name="Tian J.H."/>
            <person name="Sheng Y."/>
            <person name="Liu T."/>
            <person name="Pan Y.S."/>
            <person name="Xia L.Y."/>
            <person name="Li J."/>
            <person name="Zhao F."/>
            <person name="Cao W.C."/>
        </authorList>
    </citation>
    <scope>NUCLEOTIDE SEQUENCE</scope>
    <source>
        <strain evidence="3">Rsan-2018</strain>
    </source>
</reference>
<feature type="domain" description="UBC core" evidence="2">
    <location>
        <begin position="20"/>
        <end position="183"/>
    </location>
</feature>
<sequence length="356" mass="39872">MSDRPRAPVAFKRDEENLTAGLLRVKKDIADLAREAPADIFIALEEVDFCRIYAVIIGPGETPYDGGILRLPPTPCFRLTCPLEYPMVPPMVRFLTTDSGRTQIHPFFYRNGNVSLSILGTYAGPQWTPAQSLRTPLLSIQSLLSAQPFYDSPLKKHANKEQTREDAESYNSFVKHEEHVSRIACILVLNILRILRVTLSTPDAFFSILESESRNLCHWAGELFLELHNATYTTHARTKQLNRMCEQALRDAEMICSVAFALAPDVAPYPGQEFEDCWKDVLLNQFHDVLPGTCIAQAAEDAQRINTRVLNRVRQLSDGALEKLFGAGGVEDAVHTRELLQGMEARQGKDNLIGSC</sequence>
<dbReference type="Gene3D" id="1.20.1270.50">
    <property type="entry name" value="Glycoside hydrolase family 38, central domain"/>
    <property type="match status" value="1"/>
</dbReference>
<dbReference type="AlphaFoldDB" id="A0A9D4TD79"/>
<name>A0A9D4TD79_RHISA</name>
<dbReference type="Pfam" id="PF09261">
    <property type="entry name" value="Alpha-mann_mid"/>
    <property type="match status" value="1"/>
</dbReference>
<evidence type="ECO:0000313" key="3">
    <source>
        <dbReference type="EMBL" id="KAH7986083.1"/>
    </source>
</evidence>
<dbReference type="Gene3D" id="3.10.110.10">
    <property type="entry name" value="Ubiquitin Conjugating Enzyme"/>
    <property type="match status" value="1"/>
</dbReference>
<accession>A0A9D4TD79</accession>
<dbReference type="SUPFAM" id="SSF88688">
    <property type="entry name" value="Families 57/38 glycoside transferase middle domain"/>
    <property type="match status" value="1"/>
</dbReference>
<keyword evidence="4" id="KW-1185">Reference proteome</keyword>